<name>A0ABW5D7C4_9BACT</name>
<dbReference type="EMBL" id="JBHUIT010000010">
    <property type="protein sequence ID" value="MFD2256661.1"/>
    <property type="molecule type" value="Genomic_DNA"/>
</dbReference>
<protein>
    <submittedName>
        <fullName evidence="2">Uncharacterized protein</fullName>
    </submittedName>
</protein>
<evidence type="ECO:0000313" key="2">
    <source>
        <dbReference type="EMBL" id="MFD2256661.1"/>
    </source>
</evidence>
<feature type="transmembrane region" description="Helical" evidence="1">
    <location>
        <begin position="12"/>
        <end position="30"/>
    </location>
</feature>
<sequence>MSAPDKGLSNYATTIWLFAVVALLTLSLSGNNVSGFRKDKYLDGCSLNQIAGESAILGNPTTPQILLTLDPADSARLIGPTAIRLKVSRYGSHFPSHCRNERAQGRAPPIEIL</sequence>
<reference evidence="3" key="1">
    <citation type="journal article" date="2019" name="Int. J. Syst. Evol. Microbiol.">
        <title>The Global Catalogue of Microorganisms (GCM) 10K type strain sequencing project: providing services to taxonomists for standard genome sequencing and annotation.</title>
        <authorList>
            <consortium name="The Broad Institute Genomics Platform"/>
            <consortium name="The Broad Institute Genome Sequencing Center for Infectious Disease"/>
            <person name="Wu L."/>
            <person name="Ma J."/>
        </authorList>
    </citation>
    <scope>NUCLEOTIDE SEQUENCE [LARGE SCALE GENOMIC DNA]</scope>
    <source>
        <strain evidence="3">CGMCC 4.7106</strain>
    </source>
</reference>
<dbReference type="Proteomes" id="UP001597375">
    <property type="component" value="Unassembled WGS sequence"/>
</dbReference>
<comment type="caution">
    <text evidence="2">The sequence shown here is derived from an EMBL/GenBank/DDBJ whole genome shotgun (WGS) entry which is preliminary data.</text>
</comment>
<evidence type="ECO:0000313" key="3">
    <source>
        <dbReference type="Proteomes" id="UP001597375"/>
    </source>
</evidence>
<keyword evidence="3" id="KW-1185">Reference proteome</keyword>
<accession>A0ABW5D7C4</accession>
<organism evidence="2 3">
    <name type="scientific">Luteolibacter algae</name>
    <dbReference type="NCBI Taxonomy" id="454151"/>
    <lineage>
        <taxon>Bacteria</taxon>
        <taxon>Pseudomonadati</taxon>
        <taxon>Verrucomicrobiota</taxon>
        <taxon>Verrucomicrobiia</taxon>
        <taxon>Verrucomicrobiales</taxon>
        <taxon>Verrucomicrobiaceae</taxon>
        <taxon>Luteolibacter</taxon>
    </lineage>
</organism>
<keyword evidence="1" id="KW-0812">Transmembrane</keyword>
<keyword evidence="1" id="KW-0472">Membrane</keyword>
<gene>
    <name evidence="2" type="ORF">ACFSSA_08235</name>
</gene>
<proteinExistence type="predicted"/>
<keyword evidence="1" id="KW-1133">Transmembrane helix</keyword>
<evidence type="ECO:0000256" key="1">
    <source>
        <dbReference type="SAM" id="Phobius"/>
    </source>
</evidence>